<evidence type="ECO:0008006" key="3">
    <source>
        <dbReference type="Google" id="ProtNLM"/>
    </source>
</evidence>
<sequence>MTSSQENNELKERIEATVKSYITCFIDARAQNDTSLVNRNTAPDCTRQMLPSPLRGGATMTNDDYEKVIAHGLQLGGMYGHNATDLVIDVGNRKVAVTTVANFVFKNGDKVAMDFAWFLHLNDDGSKITKIVEFVDSDLFLKVKAKMEVIAKEGVKEE</sequence>
<dbReference type="InterPro" id="IPR032710">
    <property type="entry name" value="NTF2-like_dom_sf"/>
</dbReference>
<gene>
    <name evidence="1" type="ORF">NW762_001548</name>
</gene>
<reference evidence="1" key="1">
    <citation type="submission" date="2022-09" db="EMBL/GenBank/DDBJ databases">
        <title>Fusarium specimens isolated from Avocado Roots.</title>
        <authorList>
            <person name="Stajich J."/>
            <person name="Roper C."/>
            <person name="Heimlech-Rivalta G."/>
        </authorList>
    </citation>
    <scope>NUCLEOTIDE SEQUENCE</scope>
    <source>
        <strain evidence="1">CF00136</strain>
    </source>
</reference>
<organism evidence="1 2">
    <name type="scientific">Fusarium torreyae</name>
    <dbReference type="NCBI Taxonomy" id="1237075"/>
    <lineage>
        <taxon>Eukaryota</taxon>
        <taxon>Fungi</taxon>
        <taxon>Dikarya</taxon>
        <taxon>Ascomycota</taxon>
        <taxon>Pezizomycotina</taxon>
        <taxon>Sordariomycetes</taxon>
        <taxon>Hypocreomycetidae</taxon>
        <taxon>Hypocreales</taxon>
        <taxon>Nectriaceae</taxon>
        <taxon>Fusarium</taxon>
    </lineage>
</organism>
<evidence type="ECO:0000313" key="1">
    <source>
        <dbReference type="EMBL" id="KAJ4269879.1"/>
    </source>
</evidence>
<evidence type="ECO:0000313" key="2">
    <source>
        <dbReference type="Proteomes" id="UP001152049"/>
    </source>
</evidence>
<dbReference type="EMBL" id="JAOQAZ010000002">
    <property type="protein sequence ID" value="KAJ4269879.1"/>
    <property type="molecule type" value="Genomic_DNA"/>
</dbReference>
<dbReference type="SUPFAM" id="SSF54427">
    <property type="entry name" value="NTF2-like"/>
    <property type="match status" value="1"/>
</dbReference>
<name>A0A9W8SCQ5_9HYPO</name>
<protein>
    <recommendedName>
        <fullName evidence="3">SnoaL-like domain-containing protein</fullName>
    </recommendedName>
</protein>
<dbReference type="Gene3D" id="3.10.450.50">
    <property type="match status" value="1"/>
</dbReference>
<keyword evidence="2" id="KW-1185">Reference proteome</keyword>
<dbReference type="Proteomes" id="UP001152049">
    <property type="component" value="Unassembled WGS sequence"/>
</dbReference>
<comment type="caution">
    <text evidence="1">The sequence shown here is derived from an EMBL/GenBank/DDBJ whole genome shotgun (WGS) entry which is preliminary data.</text>
</comment>
<dbReference type="OrthoDB" id="3758478at2759"/>
<accession>A0A9W8SCQ5</accession>
<dbReference type="AlphaFoldDB" id="A0A9W8SCQ5"/>
<proteinExistence type="predicted"/>